<evidence type="ECO:0008006" key="4">
    <source>
        <dbReference type="Google" id="ProtNLM"/>
    </source>
</evidence>
<evidence type="ECO:0000313" key="3">
    <source>
        <dbReference type="Proteomes" id="UP000069850"/>
    </source>
</evidence>
<proteinExistence type="predicted"/>
<dbReference type="KEGG" id="mema:MMAB1_0050"/>
<accession>A0A0X3BGJ0</accession>
<organism evidence="1 3">
    <name type="scientific">Methanoculleus bourgensis</name>
    <dbReference type="NCBI Taxonomy" id="83986"/>
    <lineage>
        <taxon>Archaea</taxon>
        <taxon>Methanobacteriati</taxon>
        <taxon>Methanobacteriota</taxon>
        <taxon>Stenosarchaea group</taxon>
        <taxon>Methanomicrobia</taxon>
        <taxon>Methanomicrobiales</taxon>
        <taxon>Methanomicrobiaceae</taxon>
        <taxon>Methanoculleus</taxon>
    </lineage>
</organism>
<name>A0A0X3BGJ0_9EURY</name>
<dbReference type="AlphaFoldDB" id="A0A0X3BGJ0"/>
<reference evidence="1 3" key="1">
    <citation type="submission" date="2016-01" db="EMBL/GenBank/DDBJ databases">
        <authorList>
            <person name="Manzoor S."/>
        </authorList>
    </citation>
    <scope>NUCLEOTIDE SEQUENCE [LARGE SCALE GENOMIC DNA]</scope>
    <source>
        <strain evidence="1">Methanoculleus sp MAB1</strain>
    </source>
</reference>
<dbReference type="Proteomes" id="UP000737555">
    <property type="component" value="Unassembled WGS sequence"/>
</dbReference>
<evidence type="ECO:0000313" key="1">
    <source>
        <dbReference type="EMBL" id="CVK31267.1"/>
    </source>
</evidence>
<dbReference type="EMBL" id="JABMJE010000002">
    <property type="protein sequence ID" value="NQS77120.1"/>
    <property type="molecule type" value="Genomic_DNA"/>
</dbReference>
<sequence>MKQSHVGGIALLVCLIVVVAIALGSGAQDGTGSPGADDSTPPLVIGDAMTVLVAGAASLSDLAAVGIPAPEELQIPKGIKRYDVVTFDHAALSREIRDGLPLSIHGTAYRAEQHGMNFEQIDDGINTYEGMIVGVDESDILLTTGNNALVGSIVFGNETFWIIPVEPRARAEQSASPLHVIYSSKDVPAGPLVPID</sequence>
<reference evidence="2" key="2">
    <citation type="submission" date="2020-05" db="EMBL/GenBank/DDBJ databases">
        <title>The first insight into the ecology of ammonia-tolerant syntrophic propionate oxidizing bacteria.</title>
        <authorList>
            <person name="Singh A."/>
            <person name="Schnurer A."/>
            <person name="Westerholm M."/>
        </authorList>
    </citation>
    <scope>NUCLEOTIDE SEQUENCE</scope>
    <source>
        <strain evidence="2">MAG54</strain>
    </source>
</reference>
<dbReference type="GeneID" id="27136198"/>
<dbReference type="OrthoDB" id="105962at2157"/>
<gene>
    <name evidence="2" type="ORF">HQQ74_00150</name>
    <name evidence="1" type="ORF">MMAB1_0050</name>
</gene>
<dbReference type="EMBL" id="LT158599">
    <property type="protein sequence ID" value="CVK31267.1"/>
    <property type="molecule type" value="Genomic_DNA"/>
</dbReference>
<protein>
    <recommendedName>
        <fullName evidence="4">Reprolysin family propeptide</fullName>
    </recommendedName>
</protein>
<dbReference type="RefSeq" id="WP_145916323.1">
    <property type="nucleotide sequence ID" value="NZ_DAIMMY010000087.1"/>
</dbReference>
<evidence type="ECO:0000313" key="2">
    <source>
        <dbReference type="EMBL" id="NQS77120.1"/>
    </source>
</evidence>
<dbReference type="Proteomes" id="UP000069850">
    <property type="component" value="Chromosome 1"/>
</dbReference>